<keyword evidence="4" id="KW-1185">Reference proteome</keyword>
<name>A0A177NIX3_9GAMM</name>
<dbReference type="STRING" id="702114.A1355_06945"/>
<organism evidence="3 4">
    <name type="scientific">Methylomonas koyamae</name>
    <dbReference type="NCBI Taxonomy" id="702114"/>
    <lineage>
        <taxon>Bacteria</taxon>
        <taxon>Pseudomonadati</taxon>
        <taxon>Pseudomonadota</taxon>
        <taxon>Gammaproteobacteria</taxon>
        <taxon>Methylococcales</taxon>
        <taxon>Methylococcaceae</taxon>
        <taxon>Methylomonas</taxon>
    </lineage>
</organism>
<dbReference type="InterPro" id="IPR046150">
    <property type="entry name" value="DUF6152"/>
</dbReference>
<dbReference type="RefSeq" id="WP_064029121.1">
    <property type="nucleotide sequence ID" value="NZ_LUUK01000175.1"/>
</dbReference>
<evidence type="ECO:0000313" key="4">
    <source>
        <dbReference type="Proteomes" id="UP000077628"/>
    </source>
</evidence>
<dbReference type="Proteomes" id="UP000077628">
    <property type="component" value="Unassembled WGS sequence"/>
</dbReference>
<evidence type="ECO:0000256" key="1">
    <source>
        <dbReference type="SAM" id="MobiDB-lite"/>
    </source>
</evidence>
<dbReference type="OrthoDB" id="6896283at2"/>
<gene>
    <name evidence="3" type="ORF">A1355_06945</name>
</gene>
<keyword evidence="2" id="KW-0732">Signal</keyword>
<evidence type="ECO:0000256" key="2">
    <source>
        <dbReference type="SAM" id="SignalP"/>
    </source>
</evidence>
<dbReference type="EMBL" id="LUUK01000175">
    <property type="protein sequence ID" value="OAI17811.1"/>
    <property type="molecule type" value="Genomic_DNA"/>
</dbReference>
<sequence>MARRSTIVLTVLTHCLLTATAPVAHAHHAFSAEFDAEKPIELKGTVTKLELVNPHSWLYLDVKQADGSSKNWGLEFGAPFSLKQKGITKASLPVGSEVTIQGFRAKNGKDFGYAVTTLLSDGRAVKTGGAQDAPDAQANQAKPQAQ</sequence>
<feature type="compositionally biased region" description="Low complexity" evidence="1">
    <location>
        <begin position="130"/>
        <end position="146"/>
    </location>
</feature>
<dbReference type="Pfam" id="PF19649">
    <property type="entry name" value="DUF6152"/>
    <property type="match status" value="1"/>
</dbReference>
<evidence type="ECO:0000313" key="3">
    <source>
        <dbReference type="EMBL" id="OAI17811.1"/>
    </source>
</evidence>
<protein>
    <submittedName>
        <fullName evidence="3">Uncharacterized protein</fullName>
    </submittedName>
</protein>
<dbReference type="AlphaFoldDB" id="A0A177NIX3"/>
<reference evidence="4" key="1">
    <citation type="submission" date="2016-03" db="EMBL/GenBank/DDBJ databases">
        <authorList>
            <person name="Heylen K."/>
            <person name="De Vos P."/>
            <person name="Vekeman B."/>
        </authorList>
    </citation>
    <scope>NUCLEOTIDE SEQUENCE [LARGE SCALE GENOMIC DNA]</scope>
    <source>
        <strain evidence="4">R-45383</strain>
    </source>
</reference>
<comment type="caution">
    <text evidence="3">The sequence shown here is derived from an EMBL/GenBank/DDBJ whole genome shotgun (WGS) entry which is preliminary data.</text>
</comment>
<feature type="signal peptide" evidence="2">
    <location>
        <begin position="1"/>
        <end position="26"/>
    </location>
</feature>
<proteinExistence type="predicted"/>
<feature type="region of interest" description="Disordered" evidence="1">
    <location>
        <begin position="125"/>
        <end position="146"/>
    </location>
</feature>
<accession>A0A177NIX3</accession>
<feature type="chain" id="PRO_5008069194" evidence="2">
    <location>
        <begin position="27"/>
        <end position="146"/>
    </location>
</feature>